<proteinExistence type="predicted"/>
<evidence type="ECO:0000256" key="1">
    <source>
        <dbReference type="SAM" id="MobiDB-lite"/>
    </source>
</evidence>
<feature type="transmembrane region" description="Helical" evidence="2">
    <location>
        <begin position="6"/>
        <end position="25"/>
    </location>
</feature>
<dbReference type="PANTHER" id="PTHR37225:SF1">
    <property type="entry name" value="OS04G0657900 PROTEIN"/>
    <property type="match status" value="1"/>
</dbReference>
<dbReference type="EMBL" id="OIVN01000666">
    <property type="protein sequence ID" value="SPC83701.1"/>
    <property type="molecule type" value="Genomic_DNA"/>
</dbReference>
<dbReference type="AlphaFoldDB" id="A0A2N9FA01"/>
<keyword evidence="2" id="KW-1133">Transmembrane helix</keyword>
<keyword evidence="2" id="KW-0472">Membrane</keyword>
<evidence type="ECO:0000313" key="3">
    <source>
        <dbReference type="EMBL" id="SPC83701.1"/>
    </source>
</evidence>
<name>A0A2N9FA01_FAGSY</name>
<keyword evidence="2" id="KW-0812">Transmembrane</keyword>
<evidence type="ECO:0000256" key="2">
    <source>
        <dbReference type="SAM" id="Phobius"/>
    </source>
</evidence>
<sequence>MDGMQQLALPILGIVAAAAVTFYAVSFAEIREKSFGDLDDSETENGGFKYVSSRERRRARKKTDKQAKS</sequence>
<feature type="region of interest" description="Disordered" evidence="1">
    <location>
        <begin position="37"/>
        <end position="69"/>
    </location>
</feature>
<organism evidence="3">
    <name type="scientific">Fagus sylvatica</name>
    <name type="common">Beechnut</name>
    <dbReference type="NCBI Taxonomy" id="28930"/>
    <lineage>
        <taxon>Eukaryota</taxon>
        <taxon>Viridiplantae</taxon>
        <taxon>Streptophyta</taxon>
        <taxon>Embryophyta</taxon>
        <taxon>Tracheophyta</taxon>
        <taxon>Spermatophyta</taxon>
        <taxon>Magnoliopsida</taxon>
        <taxon>eudicotyledons</taxon>
        <taxon>Gunneridae</taxon>
        <taxon>Pentapetalae</taxon>
        <taxon>rosids</taxon>
        <taxon>fabids</taxon>
        <taxon>Fagales</taxon>
        <taxon>Fagaceae</taxon>
        <taxon>Fagus</taxon>
    </lineage>
</organism>
<dbReference type="PANTHER" id="PTHR37225">
    <property type="entry name" value="OSJNBA0011F23.3 PROTEIN"/>
    <property type="match status" value="1"/>
</dbReference>
<accession>A0A2N9FA01</accession>
<protein>
    <submittedName>
        <fullName evidence="3">Uncharacterized protein</fullName>
    </submittedName>
</protein>
<reference evidence="3" key="1">
    <citation type="submission" date="2018-02" db="EMBL/GenBank/DDBJ databases">
        <authorList>
            <person name="Cohen D.B."/>
            <person name="Kent A.D."/>
        </authorList>
    </citation>
    <scope>NUCLEOTIDE SEQUENCE</scope>
</reference>
<gene>
    <name evidence="3" type="ORF">FSB_LOCUS11583</name>
</gene>